<feature type="domain" description="VWFA" evidence="5">
    <location>
        <begin position="1224"/>
        <end position="1396"/>
    </location>
</feature>
<dbReference type="SMART" id="SM00212">
    <property type="entry name" value="UBCc"/>
    <property type="match status" value="1"/>
</dbReference>
<feature type="domain" description="U-box" evidence="6">
    <location>
        <begin position="906"/>
        <end position="979"/>
    </location>
</feature>
<dbReference type="InterPro" id="IPR013083">
    <property type="entry name" value="Znf_RING/FYVE/PHD"/>
</dbReference>
<dbReference type="SUPFAM" id="SSF57850">
    <property type="entry name" value="RING/U-box"/>
    <property type="match status" value="1"/>
</dbReference>
<evidence type="ECO:0000256" key="3">
    <source>
        <dbReference type="SAM" id="MobiDB-lite"/>
    </source>
</evidence>
<dbReference type="EMBL" id="KZ613803">
    <property type="protein sequence ID" value="PMD59798.1"/>
    <property type="molecule type" value="Genomic_DNA"/>
</dbReference>
<dbReference type="OrthoDB" id="10069349at2759"/>
<dbReference type="PROSITE" id="PS50234">
    <property type="entry name" value="VWFA"/>
    <property type="match status" value="1"/>
</dbReference>
<reference evidence="7 8" key="1">
    <citation type="submission" date="2016-04" db="EMBL/GenBank/DDBJ databases">
        <title>A degradative enzymes factory behind the ericoid mycorrhizal symbiosis.</title>
        <authorList>
            <consortium name="DOE Joint Genome Institute"/>
            <person name="Martino E."/>
            <person name="Morin E."/>
            <person name="Grelet G."/>
            <person name="Kuo A."/>
            <person name="Kohler A."/>
            <person name="Daghino S."/>
            <person name="Barry K."/>
            <person name="Choi C."/>
            <person name="Cichocki N."/>
            <person name="Clum A."/>
            <person name="Copeland A."/>
            <person name="Hainaut M."/>
            <person name="Haridas S."/>
            <person name="Labutti K."/>
            <person name="Lindquist E."/>
            <person name="Lipzen A."/>
            <person name="Khouja H.-R."/>
            <person name="Murat C."/>
            <person name="Ohm R."/>
            <person name="Olson A."/>
            <person name="Spatafora J."/>
            <person name="Veneault-Fourrey C."/>
            <person name="Henrissat B."/>
            <person name="Grigoriev I."/>
            <person name="Martin F."/>
            <person name="Perotto S."/>
        </authorList>
    </citation>
    <scope>NUCLEOTIDE SEQUENCE [LARGE SCALE GENOMIC DNA]</scope>
    <source>
        <strain evidence="7 8">E</strain>
    </source>
</reference>
<feature type="compositionally biased region" description="Acidic residues" evidence="3">
    <location>
        <begin position="726"/>
        <end position="744"/>
    </location>
</feature>
<feature type="region of interest" description="Disordered" evidence="3">
    <location>
        <begin position="723"/>
        <end position="754"/>
    </location>
</feature>
<protein>
    <recommendedName>
        <fullName evidence="1">peptidylprolyl isomerase</fullName>
        <ecNumber evidence="1">5.2.1.8</ecNumber>
    </recommendedName>
</protein>
<feature type="region of interest" description="Disordered" evidence="3">
    <location>
        <begin position="89"/>
        <end position="124"/>
    </location>
</feature>
<dbReference type="GeneID" id="36586183"/>
<dbReference type="PROSITE" id="PS50127">
    <property type="entry name" value="UBC_2"/>
    <property type="match status" value="1"/>
</dbReference>
<dbReference type="Pfam" id="PF13519">
    <property type="entry name" value="VWA_2"/>
    <property type="match status" value="1"/>
</dbReference>
<evidence type="ECO:0000256" key="2">
    <source>
        <dbReference type="ARBA" id="ARBA00023110"/>
    </source>
</evidence>
<dbReference type="CDD" id="cd16655">
    <property type="entry name" value="RING-Ubox_WDSUB1-like"/>
    <property type="match status" value="1"/>
</dbReference>
<dbReference type="Gene3D" id="3.10.110.10">
    <property type="entry name" value="Ubiquitin Conjugating Enzyme"/>
    <property type="match status" value="1"/>
</dbReference>
<dbReference type="SUPFAM" id="SSF54495">
    <property type="entry name" value="UBC-like"/>
    <property type="match status" value="1"/>
</dbReference>
<keyword evidence="2" id="KW-0413">Isomerase</keyword>
<organism evidence="7 8">
    <name type="scientific">Hyaloscypha bicolor E</name>
    <dbReference type="NCBI Taxonomy" id="1095630"/>
    <lineage>
        <taxon>Eukaryota</taxon>
        <taxon>Fungi</taxon>
        <taxon>Dikarya</taxon>
        <taxon>Ascomycota</taxon>
        <taxon>Pezizomycotina</taxon>
        <taxon>Leotiomycetes</taxon>
        <taxon>Helotiales</taxon>
        <taxon>Hyaloscyphaceae</taxon>
        <taxon>Hyaloscypha</taxon>
        <taxon>Hyaloscypha bicolor</taxon>
    </lineage>
</organism>
<dbReference type="STRING" id="1095630.A0A2J6T9X5"/>
<dbReference type="InterPro" id="IPR003613">
    <property type="entry name" value="Ubox_domain"/>
</dbReference>
<dbReference type="Gene3D" id="3.40.50.410">
    <property type="entry name" value="von Willebrand factor, type A domain"/>
    <property type="match status" value="1"/>
</dbReference>
<evidence type="ECO:0000259" key="5">
    <source>
        <dbReference type="PROSITE" id="PS50234"/>
    </source>
</evidence>
<dbReference type="InterPro" id="IPR052085">
    <property type="entry name" value="WD-SAM-U-box"/>
</dbReference>
<feature type="compositionally biased region" description="Polar residues" evidence="3">
    <location>
        <begin position="113"/>
        <end position="124"/>
    </location>
</feature>
<sequence>MEESSSPRVPMERYTVTVTPPGAAPIRLLIPFPPSSSISALTAEVKRRASRAGLSPDASELVLHLGDAMGPLLDEEDLLEDVIVDSKTESITATPRNDPTSMGPAPPLEPNHTPVQQALPSTSSGQEVKVRVITPVYARAHRDIRAVPLLTCATITRKSTLRELKFQISNHLQIPILDAAQPIQECNCSFARQIDERALRNDTRSQILDGYLPNAAHKFIVVYGQSRVKILETEATDKISLVEAVRGELRGDSRNKEISFIGGTTLPNASNRYSKLPVLSVCSLLRHEQSKSRADQSLNDRSDLDLHTSEAPIEISSLNIDLTIDELGLTEYAVNGVLDIYVVERRISARNGDVESGKDAIFVKGSAWIHPIPQSMRGLAMLLSSLRVFTDRIGAKKMEHPTQDAVLHIFNLLTRFPPAVRTIHILMNGKSPRPCERAALAQSLYEVLKDVVPAQLIKSDMTRLFEGARLLFGLILEKAKHLKLKEDVQMPYISSLKVLDLRNTFTMEPIANAVQTPFGLVEEGYYEAFKEGGILYWETGEQPLVALQLDERTRRVSLLCGGLISQITALDLNILNSIAGYAKKGDVDSLIPPRELSDLNHLSALCSRNELSVLAPSTLPSAEAPALTLDRDGLLAVYVGRAPCAQPGKDISIFRPTKGGEETIDVAIITQLLVPILEKREAEGTAIFDAFGDGFQRKFKTPDEIVMVCVDCSSSMSENTDFMEIRDEDSEDEDHAEDSDDSMDMGDQPQQGNAADGTSYFCATLDEMKKAISEHESFLDMLCIVHDSHGSTRRDVACKVLEILSGLASQELSKSLQRLEDLKKRVTIAFYRAQAANVESEITKLKTFTAGLNIHRQALADFLIYRSSNMEVFDNQWTWTVGSAIPKIPKKSPDNSQNLLLNEQFSVPDEFLCPISREVMDDPVLASDGFTFERNAIERWFQIRKSSPLTGLVLDNTGLRANGQLSNQVKDWINGSDLIQSSPIQDSTRSSFRTRLSSGSQHMMTIRFFSRLGTFNRQVPRTLPINTLYRLAFRGMKGRHTKFELHFKNTLLEPSESTLASTNIRNNNMIHIDVPETRSPNAPPLEAADADLEELCLIKAYRQHDHMAFSYWIPRRTTNTFASVIFKYWRHLFKTESRQYIYDLVPWTGMTDQGDSHLSGTPHEHWDRLSGFLNLRHATGQLKNENLCGSDSPDTSDDDDLYGIEDQRVASPLVLKIWLGGKPKSTNKSGKNLSRLDVLKSMFDAFVNRLLAYNYQTHMGLITFQTSATVSQNITHAIENFRHKVNGMNARGDTALWDALALANDQLSEYAQKFPNAKKRIICISDGEDTKSKQRSSDVSWSLFQNKVVVDSFCLGHEDNVDLRTISYLSGGYKFTPQSLEQSMLLCEMEPVLNQLERPPIGPPREALSHNYDPHLRFVFARDKATPEVVTADIFPQRKEHPNVNDHFVQLATVAGNNAGKLNNGSESVNAHSNSNLRTSRILVEIRNIVANPHPHYDVYLSESNMSFWKVVMQGPPESAYSTGTFVLYIDMEEDYPAFPPKCRFTTPIYHPNINRHGKVCHSILDRNWTSDTSNLQLINTIYSLLLVPEFSDPVNSVVTLNFHWDEVAFRDEAKEHIRKYATKSREAWKAELLAE</sequence>
<dbReference type="SUPFAM" id="SSF53300">
    <property type="entry name" value="vWA-like"/>
    <property type="match status" value="1"/>
</dbReference>
<keyword evidence="8" id="KW-1185">Reference proteome</keyword>
<dbReference type="GO" id="GO:0016567">
    <property type="term" value="P:protein ubiquitination"/>
    <property type="evidence" value="ECO:0007669"/>
    <property type="project" value="InterPro"/>
</dbReference>
<dbReference type="RefSeq" id="XP_024736702.1">
    <property type="nucleotide sequence ID" value="XM_024878106.1"/>
</dbReference>
<feature type="domain" description="UBC core" evidence="4">
    <location>
        <begin position="1477"/>
        <end position="1623"/>
    </location>
</feature>
<dbReference type="EC" id="5.2.1.8" evidence="1"/>
<dbReference type="PANTHER" id="PTHR46573:SF1">
    <property type="entry name" value="WD REPEAT, SAM AND U-BOX DOMAIN-CONTAINING PROTEIN 1"/>
    <property type="match status" value="1"/>
</dbReference>
<dbReference type="Gene3D" id="3.30.40.10">
    <property type="entry name" value="Zinc/RING finger domain, C3HC4 (zinc finger)"/>
    <property type="match status" value="1"/>
</dbReference>
<evidence type="ECO:0000313" key="7">
    <source>
        <dbReference type="EMBL" id="PMD59798.1"/>
    </source>
</evidence>
<name>A0A2J6T9X5_9HELO</name>
<keyword evidence="2" id="KW-0697">Rotamase</keyword>
<dbReference type="Pfam" id="PF00179">
    <property type="entry name" value="UQ_con"/>
    <property type="match status" value="1"/>
</dbReference>
<gene>
    <name evidence="7" type="ORF">K444DRAFT_589427</name>
</gene>
<accession>A0A2J6T9X5</accession>
<dbReference type="CDD" id="cd00198">
    <property type="entry name" value="vWFA"/>
    <property type="match status" value="1"/>
</dbReference>
<evidence type="ECO:0000259" key="4">
    <source>
        <dbReference type="PROSITE" id="PS50127"/>
    </source>
</evidence>
<evidence type="ECO:0000259" key="6">
    <source>
        <dbReference type="PROSITE" id="PS51698"/>
    </source>
</evidence>
<feature type="compositionally biased region" description="Polar residues" evidence="3">
    <location>
        <begin position="89"/>
        <end position="100"/>
    </location>
</feature>
<dbReference type="Pfam" id="PF04564">
    <property type="entry name" value="U-box"/>
    <property type="match status" value="1"/>
</dbReference>
<dbReference type="SMART" id="SM00504">
    <property type="entry name" value="Ubox"/>
    <property type="match status" value="1"/>
</dbReference>
<dbReference type="InterPro" id="IPR036465">
    <property type="entry name" value="vWFA_dom_sf"/>
</dbReference>
<dbReference type="Proteomes" id="UP000235371">
    <property type="component" value="Unassembled WGS sequence"/>
</dbReference>
<dbReference type="InParanoid" id="A0A2J6T9X5"/>
<evidence type="ECO:0000313" key="8">
    <source>
        <dbReference type="Proteomes" id="UP000235371"/>
    </source>
</evidence>
<dbReference type="GO" id="GO:0003755">
    <property type="term" value="F:peptidyl-prolyl cis-trans isomerase activity"/>
    <property type="evidence" value="ECO:0007669"/>
    <property type="project" value="UniProtKB-KW"/>
</dbReference>
<evidence type="ECO:0000256" key="1">
    <source>
        <dbReference type="ARBA" id="ARBA00013194"/>
    </source>
</evidence>
<dbReference type="PROSITE" id="PS51698">
    <property type="entry name" value="U_BOX"/>
    <property type="match status" value="1"/>
</dbReference>
<proteinExistence type="predicted"/>
<dbReference type="InterPro" id="IPR000608">
    <property type="entry name" value="UBC"/>
</dbReference>
<dbReference type="PANTHER" id="PTHR46573">
    <property type="entry name" value="WD REPEAT, SAM AND U-BOX DOMAIN-CONTAINING PROTEIN 1"/>
    <property type="match status" value="1"/>
</dbReference>
<dbReference type="InterPro" id="IPR016135">
    <property type="entry name" value="UBQ-conjugating_enzyme/RWD"/>
</dbReference>
<dbReference type="GO" id="GO:0004842">
    <property type="term" value="F:ubiquitin-protein transferase activity"/>
    <property type="evidence" value="ECO:0007669"/>
    <property type="project" value="InterPro"/>
</dbReference>
<dbReference type="InterPro" id="IPR002035">
    <property type="entry name" value="VWF_A"/>
</dbReference>